<dbReference type="PANTHER" id="PTHR11289:SF0">
    <property type="entry name" value="BREAST CANCER TYPE 2 SUSCEPTIBILITY PROTEIN"/>
    <property type="match status" value="1"/>
</dbReference>
<dbReference type="InterPro" id="IPR015525">
    <property type="entry name" value="BRCA2"/>
</dbReference>
<feature type="compositionally biased region" description="Polar residues" evidence="1">
    <location>
        <begin position="306"/>
        <end position="319"/>
    </location>
</feature>
<evidence type="ECO:0000313" key="4">
    <source>
        <dbReference type="Proteomes" id="UP001150569"/>
    </source>
</evidence>
<proteinExistence type="predicted"/>
<evidence type="ECO:0000256" key="1">
    <source>
        <dbReference type="SAM" id="MobiDB-lite"/>
    </source>
</evidence>
<feature type="compositionally biased region" description="Basic and acidic residues" evidence="1">
    <location>
        <begin position="52"/>
        <end position="67"/>
    </location>
</feature>
<feature type="compositionally biased region" description="Polar residues" evidence="1">
    <location>
        <begin position="395"/>
        <end position="405"/>
    </location>
</feature>
<sequence length="1509" mass="163799">MARAQRLFHDSEASASLEPNATLTSSQPTVTNETIAQPPVNSVVGPMGEISTGRDKTDEPPLKESQDRAQGLLLDLGRADSVELASGLPSPLPTAPGVAPVTDEGALKFDPPSLAAPTFSFPTDQTSLNGPNLSTATPPLAENLSADLATSPEVLLQPGSKRTNSSTPRICDKISDVDFQDPVLLQTLEKYGGFASSAKQLPVPSPPPARAPKPHIVDPNPATDPPKRLTDDRNDADFQDPALLQALQQFGGFTTGSQKPLPLSLPSGLTPASLPNTVPQKRALVLSTSANDRVVKPKVAASISSSNLNGTAVPTSTPEPKTPLPGRRLGLTPRRFASPFKCPYARPSTATLPAPLASTNFSSPLRVPATPTPSGSERVARIRPPRAFKVPSRRSLPTTPATKASSEPPPVPFSNPQPTDDVFGSGQSATVKDPVVRPAPNRPVRLSLTQMRETCLRCADVLRPQWPAFAERFLRLRYQDILQYDYADSLDPHHPLGRTFTADADGRIEALRTALTQRGCVVTHVSVAWVAHHYRLVVWKLASLARYFTWLLFPERPDLGVNSVPYRPRPALAYRRNAAHATCPEDRPVDVDYTRLLEAVRRWGTLDEVITQLHFRHRWEYGEGHRSALRRVYERDDPPQRYMVLVVVTGGSGSPDTDIDSAGQVQSGSKATVPPLPPWVLSDGWYTIPVQPDPVLRAAWGRGRIRVGTKLATIGARLVGPQDGYTPLEAPDSIQLVLSANSTRRAPFDMPLGFHRRHLVTSLASIDPNGSQVAQTDVVLLRKFQVNYLETLPDGTTAVRTESEEEKAAKAFEAARLQLQQRKAGELEADKQAAARAVSGPGRPLAQLETGEDIHNALLVAGDVAAAELTLVQRDALEAYLLVQRDTQCQLLADAVRDDLPERRVRPFFRVVVQDICGIRGRPPAQATITLWSHDTTHHAQLREHYRYRFTQLQPSRKPPRVGMLGVELHLTSTRGTVWREQSGPHCDGGTDAQGDQMRSPGDRIVRATPRSAAEPGGMAWLPPPPYAFLTPSTKPAPATIARDSAAPPSLLATPQQPVRAGVDATLETCRTLTAGTVVNLVGIVVRTLPHPPRLTVKEPQLVLSDGSTVVGVIQHRRPVNPRFEARVDAVVGLVGLTLQGLDASGQVCVLTFDRGSTYVYHWDTPAYQARYRLVDHWRRRNLRALRMVQAATADLPPALLPAAGYHPPGTITTNGMATVTTPAPPIRPAVPTRTLRRAHLIEVGPVVDLTKGLAAAKIIVAVDDSCTVHRLRIGTDRFLQLLMRLPSPGPAPLADPALACGLLRLRSLLHPGRLGRPLLPDLFTDQPSDPTAEWYAAWNRVRDQRVAECLRRQTGSKSANYMRLTLGDLWLLMTCSAPASATAVLAAPALMTGIPARLRVVQSPLISPGSHNTPDGSALEVQVAACYDQLAAALHEHPPTGPRMALDVYRQTYVLLPLERLFLQEEFNQAFRHLALDVKYKPTSEPPPLNGTVGDILTLTPVDYSAGG</sequence>
<dbReference type="InterPro" id="IPR015187">
    <property type="entry name" value="BRCA2_OB_1"/>
</dbReference>
<comment type="caution">
    <text evidence="3">The sequence shown here is derived from an EMBL/GenBank/DDBJ whole genome shotgun (WGS) entry which is preliminary data.</text>
</comment>
<feature type="region of interest" description="Disordered" evidence="1">
    <location>
        <begin position="255"/>
        <end position="276"/>
    </location>
</feature>
<dbReference type="SUPFAM" id="SSF81872">
    <property type="entry name" value="BRCA2 helical domain"/>
    <property type="match status" value="1"/>
</dbReference>
<gene>
    <name evidence="3" type="primary">BRCA2_2</name>
    <name evidence="3" type="ORF">IWQ60_002834</name>
</gene>
<dbReference type="EMBL" id="JANBPT010000113">
    <property type="protein sequence ID" value="KAJ1927530.1"/>
    <property type="molecule type" value="Genomic_DNA"/>
</dbReference>
<feature type="compositionally biased region" description="Low complexity" evidence="1">
    <location>
        <begin position="324"/>
        <end position="333"/>
    </location>
</feature>
<dbReference type="PANTHER" id="PTHR11289">
    <property type="entry name" value="BREAST CANCER TYPE 2 SUSCEPTIBILITY PROTEIN BRCA2"/>
    <property type="match status" value="1"/>
</dbReference>
<feature type="region of interest" description="Disordered" evidence="1">
    <location>
        <begin position="306"/>
        <end position="333"/>
    </location>
</feature>
<evidence type="ECO:0000259" key="2">
    <source>
        <dbReference type="Pfam" id="PF09103"/>
    </source>
</evidence>
<feature type="compositionally biased region" description="Polar residues" evidence="1">
    <location>
        <begin position="120"/>
        <end position="137"/>
    </location>
</feature>
<accession>A0A9W8AIU5</accession>
<feature type="region of interest" description="Disordered" evidence="1">
    <location>
        <begin position="979"/>
        <end position="1001"/>
    </location>
</feature>
<protein>
    <submittedName>
        <fullName evidence="3">Breast cancer 2, early onset</fullName>
    </submittedName>
</protein>
<feature type="compositionally biased region" description="Polar residues" evidence="1">
    <location>
        <begin position="13"/>
        <end position="35"/>
    </location>
</feature>
<dbReference type="Proteomes" id="UP001150569">
    <property type="component" value="Unassembled WGS sequence"/>
</dbReference>
<dbReference type="GO" id="GO:0006355">
    <property type="term" value="P:regulation of DNA-templated transcription"/>
    <property type="evidence" value="ECO:0007669"/>
    <property type="project" value="TreeGrafter"/>
</dbReference>
<organism evidence="3 4">
    <name type="scientific">Tieghemiomyces parasiticus</name>
    <dbReference type="NCBI Taxonomy" id="78921"/>
    <lineage>
        <taxon>Eukaryota</taxon>
        <taxon>Fungi</taxon>
        <taxon>Fungi incertae sedis</taxon>
        <taxon>Zoopagomycota</taxon>
        <taxon>Kickxellomycotina</taxon>
        <taxon>Dimargaritomycetes</taxon>
        <taxon>Dimargaritales</taxon>
        <taxon>Dimargaritaceae</taxon>
        <taxon>Tieghemiomyces</taxon>
    </lineage>
</organism>
<dbReference type="InterPro" id="IPR012340">
    <property type="entry name" value="NA-bd_OB-fold"/>
</dbReference>
<dbReference type="InterPro" id="IPR036315">
    <property type="entry name" value="BRCA2_hlx_sf"/>
</dbReference>
<feature type="region of interest" description="Disordered" evidence="1">
    <location>
        <begin position="348"/>
        <end position="438"/>
    </location>
</feature>
<feature type="compositionally biased region" description="Basic and acidic residues" evidence="1">
    <location>
        <begin position="225"/>
        <end position="235"/>
    </location>
</feature>
<feature type="region of interest" description="Disordered" evidence="1">
    <location>
        <begin position="197"/>
        <end position="235"/>
    </location>
</feature>
<feature type="domain" description="BRCA2 OB1" evidence="2">
    <location>
        <begin position="627"/>
        <end position="756"/>
    </location>
</feature>
<reference evidence="3" key="1">
    <citation type="submission" date="2022-07" db="EMBL/GenBank/DDBJ databases">
        <title>Phylogenomic reconstructions and comparative analyses of Kickxellomycotina fungi.</title>
        <authorList>
            <person name="Reynolds N.K."/>
            <person name="Stajich J.E."/>
            <person name="Barry K."/>
            <person name="Grigoriev I.V."/>
            <person name="Crous P."/>
            <person name="Smith M.E."/>
        </authorList>
    </citation>
    <scope>NUCLEOTIDE SEQUENCE</scope>
    <source>
        <strain evidence="3">RSA 861</strain>
    </source>
</reference>
<dbReference type="Gene3D" id="2.40.50.140">
    <property type="entry name" value="Nucleic acid-binding proteins"/>
    <property type="match status" value="3"/>
</dbReference>
<dbReference type="GO" id="GO:0000724">
    <property type="term" value="P:double-strand break repair via homologous recombination"/>
    <property type="evidence" value="ECO:0007669"/>
    <property type="project" value="InterPro"/>
</dbReference>
<name>A0A9W8AIU5_9FUNG</name>
<dbReference type="Pfam" id="PF09103">
    <property type="entry name" value="BRCA-2_OB1"/>
    <property type="match status" value="1"/>
</dbReference>
<dbReference type="SUPFAM" id="SSF50249">
    <property type="entry name" value="Nucleic acid-binding proteins"/>
    <property type="match status" value="2"/>
</dbReference>
<feature type="region of interest" description="Disordered" evidence="1">
    <location>
        <begin position="1"/>
        <end position="72"/>
    </location>
</feature>
<dbReference type="OrthoDB" id="21095at2759"/>
<keyword evidence="4" id="KW-1185">Reference proteome</keyword>
<feature type="region of interest" description="Disordered" evidence="1">
    <location>
        <begin position="84"/>
        <end position="170"/>
    </location>
</feature>
<feature type="compositionally biased region" description="Low complexity" evidence="1">
    <location>
        <begin position="260"/>
        <end position="275"/>
    </location>
</feature>
<evidence type="ECO:0000313" key="3">
    <source>
        <dbReference type="EMBL" id="KAJ1927530.1"/>
    </source>
</evidence>